<evidence type="ECO:0000256" key="1">
    <source>
        <dbReference type="SAM" id="MobiDB-lite"/>
    </source>
</evidence>
<keyword evidence="2" id="KW-0812">Transmembrane</keyword>
<proteinExistence type="predicted"/>
<feature type="compositionally biased region" description="Basic residues" evidence="1">
    <location>
        <begin position="221"/>
        <end position="230"/>
    </location>
</feature>
<dbReference type="EMBL" id="CAJNOB010000070">
    <property type="protein sequence ID" value="CAF0705030.1"/>
    <property type="molecule type" value="Genomic_DNA"/>
</dbReference>
<evidence type="ECO:0000313" key="3">
    <source>
        <dbReference type="EMBL" id="CAF0705030.1"/>
    </source>
</evidence>
<protein>
    <submittedName>
        <fullName evidence="3">Uncharacterized protein</fullName>
    </submittedName>
</protein>
<evidence type="ECO:0000256" key="2">
    <source>
        <dbReference type="SAM" id="Phobius"/>
    </source>
</evidence>
<feature type="region of interest" description="Disordered" evidence="1">
    <location>
        <begin position="1"/>
        <end position="27"/>
    </location>
</feature>
<evidence type="ECO:0000313" key="4">
    <source>
        <dbReference type="Proteomes" id="UP000663859"/>
    </source>
</evidence>
<organism evidence="3 4">
    <name type="scientific">Candidatus Methylacidithermus pantelleriae</name>
    <dbReference type="NCBI Taxonomy" id="2744239"/>
    <lineage>
        <taxon>Bacteria</taxon>
        <taxon>Pseudomonadati</taxon>
        <taxon>Verrucomicrobiota</taxon>
        <taxon>Methylacidiphilae</taxon>
        <taxon>Methylacidiphilales</taxon>
        <taxon>Methylacidiphilaceae</taxon>
        <taxon>Candidatus Methylacidithermus</taxon>
    </lineage>
</organism>
<name>A0A8J2BSW7_9BACT</name>
<comment type="caution">
    <text evidence="3">The sequence shown here is derived from an EMBL/GenBank/DDBJ whole genome shotgun (WGS) entry which is preliminary data.</text>
</comment>
<dbReference type="Proteomes" id="UP000663859">
    <property type="component" value="Unassembled WGS sequence"/>
</dbReference>
<accession>A0A8J2BSW7</accession>
<reference evidence="3" key="1">
    <citation type="submission" date="2021-02" db="EMBL/GenBank/DDBJ databases">
        <authorList>
            <person name="Cremers G."/>
            <person name="Picone N."/>
        </authorList>
    </citation>
    <scope>NUCLEOTIDE SEQUENCE</scope>
    <source>
        <strain evidence="3">PQ17</strain>
    </source>
</reference>
<keyword evidence="4" id="KW-1185">Reference proteome</keyword>
<sequence length="240" mass="26715">MARAPPSIRQPKPQPIASRQGAPWLGRTDCPRFLPSTRAHTAGSRPGLPIPLPVRMVSVSVFFQGKLFTGRGSANRNTDAPACDFRWGQERVELRPQDGQPPFFSGAGGLIPASSPRALRARARRRWNPRADQPNGCRKDRLPSRSKTPTRPYLAERSLAPPASRASHRCQTMPLFGRHPQPRLVRENRELAHAIALSTSLGMALHGFLLVNAWHTMKRSRHAGRPRYRPSSHSDPPPPR</sequence>
<keyword evidence="2" id="KW-1133">Transmembrane helix</keyword>
<feature type="transmembrane region" description="Helical" evidence="2">
    <location>
        <begin position="191"/>
        <end position="211"/>
    </location>
</feature>
<feature type="region of interest" description="Disordered" evidence="1">
    <location>
        <begin position="221"/>
        <end position="240"/>
    </location>
</feature>
<gene>
    <name evidence="3" type="ORF">MPNT_80075</name>
</gene>
<feature type="region of interest" description="Disordered" evidence="1">
    <location>
        <begin position="123"/>
        <end position="168"/>
    </location>
</feature>
<dbReference type="AlphaFoldDB" id="A0A8J2BSW7"/>
<keyword evidence="2" id="KW-0472">Membrane</keyword>